<keyword evidence="1" id="KW-0812">Transmembrane</keyword>
<name>A0ABN7RMZ4_OIKDI</name>
<sequence length="151" mass="17036">MLRHNQAGEMGEKYIVLAVFGGISIVLHILLLGFFGFQYSSTDVSDKSDEEKNDTTQLKNMKEDLPRLSRVNAKLPSIPEMKLIEDEETEDSEKSIYGRYSELVYTSIDEARLPSKKASTEIKEENKVATTAKIERIASKESAIYDNIAQL</sequence>
<protein>
    <submittedName>
        <fullName evidence="2">Oidioi.mRNA.OKI2018_I69.PAR.g9389.t1.cds</fullName>
    </submittedName>
</protein>
<evidence type="ECO:0000313" key="2">
    <source>
        <dbReference type="EMBL" id="CAG5079832.1"/>
    </source>
</evidence>
<feature type="transmembrane region" description="Helical" evidence="1">
    <location>
        <begin position="14"/>
        <end position="37"/>
    </location>
</feature>
<proteinExistence type="predicted"/>
<accession>A0ABN7RMZ4</accession>
<evidence type="ECO:0000256" key="1">
    <source>
        <dbReference type="SAM" id="Phobius"/>
    </source>
</evidence>
<dbReference type="EMBL" id="OU015568">
    <property type="protein sequence ID" value="CAG5079832.1"/>
    <property type="molecule type" value="Genomic_DNA"/>
</dbReference>
<gene>
    <name evidence="2" type="ORF">OKIOD_LOCUS947</name>
</gene>
<organism evidence="2 3">
    <name type="scientific">Oikopleura dioica</name>
    <name type="common">Tunicate</name>
    <dbReference type="NCBI Taxonomy" id="34765"/>
    <lineage>
        <taxon>Eukaryota</taxon>
        <taxon>Metazoa</taxon>
        <taxon>Chordata</taxon>
        <taxon>Tunicata</taxon>
        <taxon>Appendicularia</taxon>
        <taxon>Copelata</taxon>
        <taxon>Oikopleuridae</taxon>
        <taxon>Oikopleura</taxon>
    </lineage>
</organism>
<keyword evidence="1" id="KW-0472">Membrane</keyword>
<evidence type="ECO:0000313" key="3">
    <source>
        <dbReference type="Proteomes" id="UP001158576"/>
    </source>
</evidence>
<keyword evidence="1" id="KW-1133">Transmembrane helix</keyword>
<dbReference type="Proteomes" id="UP001158576">
    <property type="component" value="Chromosome PAR"/>
</dbReference>
<keyword evidence="3" id="KW-1185">Reference proteome</keyword>
<reference evidence="2 3" key="1">
    <citation type="submission" date="2021-04" db="EMBL/GenBank/DDBJ databases">
        <authorList>
            <person name="Bliznina A."/>
        </authorList>
    </citation>
    <scope>NUCLEOTIDE SEQUENCE [LARGE SCALE GENOMIC DNA]</scope>
</reference>